<evidence type="ECO:0000256" key="3">
    <source>
        <dbReference type="ARBA" id="ARBA00010441"/>
    </source>
</evidence>
<keyword evidence="19" id="KW-1185">Reference proteome</keyword>
<feature type="transmembrane region" description="Helical" evidence="16">
    <location>
        <begin position="21"/>
        <end position="39"/>
    </location>
</feature>
<feature type="domain" description="CDP-alcohol phosphatidyltransferase C-terminal" evidence="17">
    <location>
        <begin position="207"/>
        <end position="238"/>
    </location>
</feature>
<dbReference type="Proteomes" id="UP000256310">
    <property type="component" value="Unassembled WGS sequence"/>
</dbReference>
<comment type="similarity">
    <text evidence="3 15">Belongs to the CDP-alcohol phosphatidyltransferase class-I family.</text>
</comment>
<keyword evidence="6" id="KW-0444">Lipid biosynthesis</keyword>
<evidence type="ECO:0000313" key="18">
    <source>
        <dbReference type="EMBL" id="RED15605.1"/>
    </source>
</evidence>
<comment type="caution">
    <text evidence="18">The sequence shown here is derived from an EMBL/GenBank/DDBJ whole genome shotgun (WGS) entry which is preliminary data.</text>
</comment>
<keyword evidence="11 16" id="KW-0472">Membrane</keyword>
<comment type="catalytic activity">
    <reaction evidence="1">
        <text>a CDP-1,2-diacyl-sn-glycerol + L-serine = a 1,2-diacyl-sn-glycero-3-phospho-L-serine + CMP + H(+)</text>
        <dbReference type="Rhea" id="RHEA:16913"/>
        <dbReference type="ChEBI" id="CHEBI:15378"/>
        <dbReference type="ChEBI" id="CHEBI:33384"/>
        <dbReference type="ChEBI" id="CHEBI:57262"/>
        <dbReference type="ChEBI" id="CHEBI:58332"/>
        <dbReference type="ChEBI" id="CHEBI:60377"/>
        <dbReference type="EC" id="2.7.8.8"/>
    </reaction>
</comment>
<evidence type="ECO:0000256" key="1">
    <source>
        <dbReference type="ARBA" id="ARBA00000287"/>
    </source>
</evidence>
<dbReference type="InterPro" id="IPR000462">
    <property type="entry name" value="CDP-OH_P_trans"/>
</dbReference>
<evidence type="ECO:0000256" key="12">
    <source>
        <dbReference type="ARBA" id="ARBA00023209"/>
    </source>
</evidence>
<gene>
    <name evidence="18" type="ORF">DFR46_0603</name>
</gene>
<sequence length="263" mass="28746">MKPSRLTHPMRGLPLRAIIPNAITVLALCMGLSSVRYALDQKWETALTFIVIAGVLDGFDGRVARLLNGQTRFGAELDSLSDVIAFGVAPAMVVYLWSLESMPRYGWIFALAYAACCALRLARFNASIDVDDQPHKSAGFLTGIPSPTAAGLLMLPLFLTFVTEQPLFREFYVVAPWSALIAFLMVSDVATFSWSSIRLRRGLRFSALVGIAALIVLLVNIPWVTFATLAVAYIASIPVSIASYAKVRRRRALAEEPHGQGEN</sequence>
<dbReference type="GO" id="GO:0012505">
    <property type="term" value="C:endomembrane system"/>
    <property type="evidence" value="ECO:0007669"/>
    <property type="project" value="UniProtKB-SubCell"/>
</dbReference>
<evidence type="ECO:0000256" key="13">
    <source>
        <dbReference type="ARBA" id="ARBA00023264"/>
    </source>
</evidence>
<dbReference type="Pfam" id="PF01066">
    <property type="entry name" value="CDP-OH_P_transf"/>
    <property type="match status" value="1"/>
</dbReference>
<organism evidence="18 19">
    <name type="scientific">Parasphingopyxis lamellibrachiae</name>
    <dbReference type="NCBI Taxonomy" id="680125"/>
    <lineage>
        <taxon>Bacteria</taxon>
        <taxon>Pseudomonadati</taxon>
        <taxon>Pseudomonadota</taxon>
        <taxon>Alphaproteobacteria</taxon>
        <taxon>Sphingomonadales</taxon>
        <taxon>Sphingomonadaceae</taxon>
        <taxon>Parasphingopyxis</taxon>
    </lineage>
</organism>
<evidence type="ECO:0000256" key="6">
    <source>
        <dbReference type="ARBA" id="ARBA00022516"/>
    </source>
</evidence>
<keyword evidence="8 16" id="KW-0812">Transmembrane</keyword>
<dbReference type="InterPro" id="IPR050324">
    <property type="entry name" value="CDP-alcohol_PTase-I"/>
</dbReference>
<keyword evidence="9 16" id="KW-1133">Transmembrane helix</keyword>
<proteinExistence type="inferred from homology"/>
<keyword evidence="12" id="KW-0594">Phospholipid biosynthesis</keyword>
<evidence type="ECO:0000256" key="5">
    <source>
        <dbReference type="ARBA" id="ARBA00017171"/>
    </source>
</evidence>
<dbReference type="GO" id="GO:0008654">
    <property type="term" value="P:phospholipid biosynthetic process"/>
    <property type="evidence" value="ECO:0007669"/>
    <property type="project" value="UniProtKB-KW"/>
</dbReference>
<evidence type="ECO:0000256" key="15">
    <source>
        <dbReference type="RuleBase" id="RU003750"/>
    </source>
</evidence>
<feature type="transmembrane region" description="Helical" evidence="16">
    <location>
        <begin position="45"/>
        <end position="67"/>
    </location>
</feature>
<feature type="transmembrane region" description="Helical" evidence="16">
    <location>
        <begin position="202"/>
        <end position="221"/>
    </location>
</feature>
<dbReference type="Gene3D" id="1.20.120.1760">
    <property type="match status" value="1"/>
</dbReference>
<accession>A0A3D9FCS8</accession>
<keyword evidence="13" id="KW-1208">Phospholipid metabolism</keyword>
<dbReference type="EMBL" id="QRDP01000004">
    <property type="protein sequence ID" value="RED15605.1"/>
    <property type="molecule type" value="Genomic_DNA"/>
</dbReference>
<dbReference type="PANTHER" id="PTHR14269:SF61">
    <property type="entry name" value="CDP-DIACYLGLYCEROL--SERINE O-PHOSPHATIDYLTRANSFERASE"/>
    <property type="match status" value="1"/>
</dbReference>
<evidence type="ECO:0000256" key="2">
    <source>
        <dbReference type="ARBA" id="ARBA00004127"/>
    </source>
</evidence>
<evidence type="ECO:0000256" key="9">
    <source>
        <dbReference type="ARBA" id="ARBA00022989"/>
    </source>
</evidence>
<dbReference type="AlphaFoldDB" id="A0A3D9FCS8"/>
<feature type="transmembrane region" description="Helical" evidence="16">
    <location>
        <begin position="171"/>
        <end position="190"/>
    </location>
</feature>
<dbReference type="NCBIfam" id="TIGR00473">
    <property type="entry name" value="pssA"/>
    <property type="match status" value="1"/>
</dbReference>
<dbReference type="GO" id="GO:0016020">
    <property type="term" value="C:membrane"/>
    <property type="evidence" value="ECO:0007669"/>
    <property type="project" value="InterPro"/>
</dbReference>
<reference evidence="18 19" key="1">
    <citation type="submission" date="2018-07" db="EMBL/GenBank/DDBJ databases">
        <title>Genomic Encyclopedia of Type Strains, Phase IV (KMG-IV): sequencing the most valuable type-strain genomes for metagenomic binning, comparative biology and taxonomic classification.</title>
        <authorList>
            <person name="Goeker M."/>
        </authorList>
    </citation>
    <scope>NUCLEOTIDE SEQUENCE [LARGE SCALE GENOMIC DNA]</scope>
    <source>
        <strain evidence="18 19">DSM 26725</strain>
    </source>
</reference>
<dbReference type="InterPro" id="IPR048254">
    <property type="entry name" value="CDP_ALCOHOL_P_TRANSF_CS"/>
</dbReference>
<evidence type="ECO:0000313" key="19">
    <source>
        <dbReference type="Proteomes" id="UP000256310"/>
    </source>
</evidence>
<dbReference type="PROSITE" id="PS00379">
    <property type="entry name" value="CDP_ALCOHOL_P_TRANSF"/>
    <property type="match status" value="1"/>
</dbReference>
<dbReference type="InterPro" id="IPR043130">
    <property type="entry name" value="CDP-OH_PTrfase_TM_dom"/>
</dbReference>
<dbReference type="InterPro" id="IPR004533">
    <property type="entry name" value="CDP-diaglyc--ser_O-PTrfase"/>
</dbReference>
<evidence type="ECO:0000256" key="16">
    <source>
        <dbReference type="SAM" id="Phobius"/>
    </source>
</evidence>
<name>A0A3D9FCS8_9SPHN</name>
<keyword evidence="7 15" id="KW-0808">Transferase</keyword>
<feature type="transmembrane region" description="Helical" evidence="16">
    <location>
        <begin position="79"/>
        <end position="99"/>
    </location>
</feature>
<evidence type="ECO:0000256" key="11">
    <source>
        <dbReference type="ARBA" id="ARBA00023136"/>
    </source>
</evidence>
<feature type="transmembrane region" description="Helical" evidence="16">
    <location>
        <begin position="105"/>
        <end position="126"/>
    </location>
</feature>
<evidence type="ECO:0000256" key="10">
    <source>
        <dbReference type="ARBA" id="ARBA00023098"/>
    </source>
</evidence>
<dbReference type="Pfam" id="PF08009">
    <property type="entry name" value="CDP-OH_P_tran_2"/>
    <property type="match status" value="1"/>
</dbReference>
<dbReference type="EC" id="2.7.8.8" evidence="4"/>
<feature type="transmembrane region" description="Helical" evidence="16">
    <location>
        <begin position="138"/>
        <end position="159"/>
    </location>
</feature>
<evidence type="ECO:0000256" key="14">
    <source>
        <dbReference type="ARBA" id="ARBA00032361"/>
    </source>
</evidence>
<feature type="transmembrane region" description="Helical" evidence="16">
    <location>
        <begin position="227"/>
        <end position="245"/>
    </location>
</feature>
<evidence type="ECO:0000256" key="4">
    <source>
        <dbReference type="ARBA" id="ARBA00013174"/>
    </source>
</evidence>
<keyword evidence="10" id="KW-0443">Lipid metabolism</keyword>
<dbReference type="GO" id="GO:0003882">
    <property type="term" value="F:CDP-diacylglycerol-serine O-phosphatidyltransferase activity"/>
    <property type="evidence" value="ECO:0007669"/>
    <property type="project" value="UniProtKB-EC"/>
</dbReference>
<evidence type="ECO:0000259" key="17">
    <source>
        <dbReference type="Pfam" id="PF08009"/>
    </source>
</evidence>
<dbReference type="PANTHER" id="PTHR14269">
    <property type="entry name" value="CDP-DIACYLGLYCEROL--GLYCEROL-3-PHOSPHATE 3-PHOSPHATIDYLTRANSFERASE-RELATED"/>
    <property type="match status" value="1"/>
</dbReference>
<protein>
    <recommendedName>
        <fullName evidence="5">CDP-diacylglycerol--serine O-phosphatidyltransferase</fullName>
        <ecNumber evidence="4">2.7.8.8</ecNumber>
    </recommendedName>
    <alternativeName>
        <fullName evidence="14">Phosphatidylserine synthase</fullName>
    </alternativeName>
</protein>
<dbReference type="InterPro" id="IPR012616">
    <property type="entry name" value="CDP-OH_P_trans_C"/>
</dbReference>
<evidence type="ECO:0000256" key="7">
    <source>
        <dbReference type="ARBA" id="ARBA00022679"/>
    </source>
</evidence>
<evidence type="ECO:0000256" key="8">
    <source>
        <dbReference type="ARBA" id="ARBA00022692"/>
    </source>
</evidence>
<comment type="subcellular location">
    <subcellularLocation>
        <location evidence="2">Endomembrane system</location>
        <topology evidence="2">Multi-pass membrane protein</topology>
    </subcellularLocation>
</comment>